<sequence>MNALKTLHGEIATRAYERLADHYAESEITYRAEETEAAFYQPEGWLDMSILHYRNDGKPSCFLYLYTDQSNFYRKIILSEGTPEQLEAAIDKLIEGKKA</sequence>
<protein>
    <submittedName>
        <fullName evidence="1">Uncharacterized protein</fullName>
    </submittedName>
</protein>
<name>A0A8S5T527_9CAUD</name>
<organism evidence="1">
    <name type="scientific">Siphoviridae sp. ctMBu2</name>
    <dbReference type="NCBI Taxonomy" id="2827853"/>
    <lineage>
        <taxon>Viruses</taxon>
        <taxon>Duplodnaviria</taxon>
        <taxon>Heunggongvirae</taxon>
        <taxon>Uroviricota</taxon>
        <taxon>Caudoviricetes</taxon>
    </lineage>
</organism>
<proteinExistence type="predicted"/>
<evidence type="ECO:0000313" key="1">
    <source>
        <dbReference type="EMBL" id="DAF58224.1"/>
    </source>
</evidence>
<reference evidence="1" key="1">
    <citation type="journal article" date="2021" name="Proc. Natl. Acad. Sci. U.S.A.">
        <title>A Catalog of Tens of Thousands of Viruses from Human Metagenomes Reveals Hidden Associations with Chronic Diseases.</title>
        <authorList>
            <person name="Tisza M.J."/>
            <person name="Buck C.B."/>
        </authorList>
    </citation>
    <scope>NUCLEOTIDE SEQUENCE</scope>
    <source>
        <strain evidence="1">CtMBu2</strain>
    </source>
</reference>
<accession>A0A8S5T527</accession>
<dbReference type="EMBL" id="BK032748">
    <property type="protein sequence ID" value="DAF58224.1"/>
    <property type="molecule type" value="Genomic_DNA"/>
</dbReference>